<dbReference type="Proteomes" id="UP000248745">
    <property type="component" value="Unassembled WGS sequence"/>
</dbReference>
<dbReference type="PROSITE" id="PS51257">
    <property type="entry name" value="PROKAR_LIPOPROTEIN"/>
    <property type="match status" value="1"/>
</dbReference>
<feature type="chain" id="PRO_5016121840" evidence="1">
    <location>
        <begin position="21"/>
        <end position="82"/>
    </location>
</feature>
<comment type="caution">
    <text evidence="2">The sequence shown here is derived from an EMBL/GenBank/DDBJ whole genome shotgun (WGS) entry which is preliminary data.</text>
</comment>
<gene>
    <name evidence="2" type="ORF">DN068_04255</name>
</gene>
<keyword evidence="3" id="KW-1185">Reference proteome</keyword>
<feature type="signal peptide" evidence="1">
    <location>
        <begin position="1"/>
        <end position="20"/>
    </location>
</feature>
<name>A0A2W2AFG7_9BACT</name>
<proteinExistence type="predicted"/>
<reference evidence="2 3" key="1">
    <citation type="submission" date="2018-06" db="EMBL/GenBank/DDBJ databases">
        <title>Mucibacter soli gen. nov., sp. nov., a new member of the family Chitinophagaceae producing mucin.</title>
        <authorList>
            <person name="Kim M.-K."/>
            <person name="Park S."/>
            <person name="Kim T.-S."/>
            <person name="Joung Y."/>
            <person name="Han J.-H."/>
            <person name="Kim S.B."/>
        </authorList>
    </citation>
    <scope>NUCLEOTIDE SEQUENCE [LARGE SCALE GENOMIC DNA]</scope>
    <source>
        <strain evidence="2 3">R1-15</strain>
    </source>
</reference>
<organism evidence="2 3">
    <name type="scientific">Taibaiella soli</name>
    <dbReference type="NCBI Taxonomy" id="1649169"/>
    <lineage>
        <taxon>Bacteria</taxon>
        <taxon>Pseudomonadati</taxon>
        <taxon>Bacteroidota</taxon>
        <taxon>Chitinophagia</taxon>
        <taxon>Chitinophagales</taxon>
        <taxon>Chitinophagaceae</taxon>
        <taxon>Taibaiella</taxon>
    </lineage>
</organism>
<accession>A0A2W2AFG7</accession>
<evidence type="ECO:0000313" key="2">
    <source>
        <dbReference type="EMBL" id="PZF74235.1"/>
    </source>
</evidence>
<evidence type="ECO:0000313" key="3">
    <source>
        <dbReference type="Proteomes" id="UP000248745"/>
    </source>
</evidence>
<dbReference type="EMBL" id="QKTW01000006">
    <property type="protein sequence ID" value="PZF74235.1"/>
    <property type="molecule type" value="Genomic_DNA"/>
</dbReference>
<protein>
    <submittedName>
        <fullName evidence="2">Uncharacterized protein</fullName>
    </submittedName>
</protein>
<sequence>MKLRPSLLLALAFVSLVGMSSCVREYTCQCGITYTGQPGLPDSSTKEYPVKDTKKKAKSICEGNSFTSEQNGITTTEHCYLY</sequence>
<dbReference type="AlphaFoldDB" id="A0A2W2AFG7"/>
<dbReference type="RefSeq" id="WP_110997651.1">
    <property type="nucleotide sequence ID" value="NZ_QKTW01000006.1"/>
</dbReference>
<evidence type="ECO:0000256" key="1">
    <source>
        <dbReference type="SAM" id="SignalP"/>
    </source>
</evidence>
<keyword evidence="1" id="KW-0732">Signal</keyword>
<dbReference type="OrthoDB" id="676179at2"/>